<dbReference type="Proteomes" id="UP000270034">
    <property type="component" value="Chromosome"/>
</dbReference>
<protein>
    <submittedName>
        <fullName evidence="1">Asparagine synthetase domain-containing protein 1</fullName>
    </submittedName>
</protein>
<organism evidence="1 2">
    <name type="scientific">Acetobacter orientalis</name>
    <dbReference type="NCBI Taxonomy" id="146474"/>
    <lineage>
        <taxon>Bacteria</taxon>
        <taxon>Pseudomonadati</taxon>
        <taxon>Pseudomonadota</taxon>
        <taxon>Alphaproteobacteria</taxon>
        <taxon>Acetobacterales</taxon>
        <taxon>Acetobacteraceae</taxon>
        <taxon>Acetobacter</taxon>
    </lineage>
</organism>
<name>A0A2Z5ZLL1_9PROT</name>
<proteinExistence type="predicted"/>
<accession>A0A2Z5ZLL1</accession>
<dbReference type="EMBL" id="AP018515">
    <property type="protein sequence ID" value="BBC81219.1"/>
    <property type="molecule type" value="Genomic_DNA"/>
</dbReference>
<dbReference type="KEGG" id="aot:AcetOri_orf04363"/>
<sequence length="49" mass="5018">MARGGLPVCPAADFNSVFCSSTAVDAMGGEQTKKGSATWALPYFKACCA</sequence>
<reference evidence="1 2" key="1">
    <citation type="submission" date="2018-02" db="EMBL/GenBank/DDBJ databases">
        <title>Acetobacter orientalis genome.</title>
        <authorList>
            <person name="Nakashima N."/>
            <person name="Tamura T."/>
        </authorList>
    </citation>
    <scope>NUCLEOTIDE SEQUENCE [LARGE SCALE GENOMIC DNA]</scope>
    <source>
        <strain evidence="1 2">FAN1</strain>
    </source>
</reference>
<dbReference type="AlphaFoldDB" id="A0A2Z5ZLL1"/>
<evidence type="ECO:0000313" key="1">
    <source>
        <dbReference type="EMBL" id="BBC81219.1"/>
    </source>
</evidence>
<evidence type="ECO:0000313" key="2">
    <source>
        <dbReference type="Proteomes" id="UP000270034"/>
    </source>
</evidence>
<gene>
    <name evidence="1" type="ORF">AcetOrient_orf04363</name>
</gene>